<gene>
    <name evidence="2" type="ORF">J0J70_02595</name>
</gene>
<dbReference type="CDD" id="cd04301">
    <property type="entry name" value="NAT_SF"/>
    <property type="match status" value="1"/>
</dbReference>
<dbReference type="EMBL" id="CP071250">
    <property type="protein sequence ID" value="UUF08915.1"/>
    <property type="molecule type" value="Genomic_DNA"/>
</dbReference>
<dbReference type="RefSeq" id="WP_212725212.1">
    <property type="nucleotide sequence ID" value="NZ_CP071250.1"/>
</dbReference>
<dbReference type="Gene3D" id="3.40.630.30">
    <property type="match status" value="1"/>
</dbReference>
<evidence type="ECO:0000313" key="2">
    <source>
        <dbReference type="EMBL" id="UUF08915.1"/>
    </source>
</evidence>
<dbReference type="GO" id="GO:0016747">
    <property type="term" value="F:acyltransferase activity, transferring groups other than amino-acyl groups"/>
    <property type="evidence" value="ECO:0007669"/>
    <property type="project" value="InterPro"/>
</dbReference>
<dbReference type="InterPro" id="IPR000182">
    <property type="entry name" value="GNAT_dom"/>
</dbReference>
<dbReference type="Proteomes" id="UP001058072">
    <property type="component" value="Chromosome"/>
</dbReference>
<dbReference type="InterPro" id="IPR016181">
    <property type="entry name" value="Acyl_CoA_acyltransferase"/>
</dbReference>
<proteinExistence type="predicted"/>
<dbReference type="AlphaFoldDB" id="A0A9Q9CI08"/>
<reference evidence="2" key="1">
    <citation type="submission" date="2021-03" db="EMBL/GenBank/DDBJ databases">
        <title>Comparative Genomics and Metabolomics in the genus Turicibacter.</title>
        <authorList>
            <person name="Maki J."/>
            <person name="Looft T."/>
        </authorList>
    </citation>
    <scope>NUCLEOTIDE SEQUENCE</scope>
    <source>
        <strain evidence="2">ISU324</strain>
    </source>
</reference>
<sequence>MLALRYTKLEDIERVMEIIKQAQQYFKEKGVNQWQNGYPNAKVIENDIKNGHSFVLIKNNEIVGTIAISFEGEATYNKIFEGAWKSNDNYAVIHRIAVDHELKGIGLSSEMIKQTELMCNKKSVGSIKVDTHEDNQAMQRSLIKNGFDYCGVIYLADGSKRVAFEKCL</sequence>
<organism evidence="2 3">
    <name type="scientific">Turicibacter bilis</name>
    <dbReference type="NCBI Taxonomy" id="2735723"/>
    <lineage>
        <taxon>Bacteria</taxon>
        <taxon>Bacillati</taxon>
        <taxon>Bacillota</taxon>
        <taxon>Erysipelotrichia</taxon>
        <taxon>Erysipelotrichales</taxon>
        <taxon>Turicibacteraceae</taxon>
        <taxon>Turicibacter</taxon>
    </lineage>
</organism>
<dbReference type="Pfam" id="PF00583">
    <property type="entry name" value="Acetyltransf_1"/>
    <property type="match status" value="1"/>
</dbReference>
<dbReference type="PROSITE" id="PS51186">
    <property type="entry name" value="GNAT"/>
    <property type="match status" value="1"/>
</dbReference>
<name>A0A9Q9CI08_9FIRM</name>
<accession>A0A9Q9CI08</accession>
<protein>
    <submittedName>
        <fullName evidence="2">GNAT family N-acetyltransferase</fullName>
    </submittedName>
</protein>
<evidence type="ECO:0000313" key="3">
    <source>
        <dbReference type="Proteomes" id="UP001058072"/>
    </source>
</evidence>
<dbReference type="SUPFAM" id="SSF55729">
    <property type="entry name" value="Acyl-CoA N-acyltransferases (Nat)"/>
    <property type="match status" value="1"/>
</dbReference>
<evidence type="ECO:0000259" key="1">
    <source>
        <dbReference type="PROSITE" id="PS51186"/>
    </source>
</evidence>
<feature type="domain" description="N-acetyltransferase" evidence="1">
    <location>
        <begin position="2"/>
        <end position="168"/>
    </location>
</feature>